<dbReference type="RefSeq" id="WP_197002264.1">
    <property type="nucleotide sequence ID" value="NZ_BONS01000003.1"/>
</dbReference>
<gene>
    <name evidence="2" type="ORF">IW245_001301</name>
</gene>
<dbReference type="InterPro" id="IPR023213">
    <property type="entry name" value="CAT-like_dom_sf"/>
</dbReference>
<dbReference type="SUPFAM" id="SSF52777">
    <property type="entry name" value="CoA-dependent acyltransferases"/>
    <property type="match status" value="2"/>
</dbReference>
<dbReference type="GO" id="GO:0009366">
    <property type="term" value="C:enterobactin synthetase complex"/>
    <property type="evidence" value="ECO:0007669"/>
    <property type="project" value="TreeGrafter"/>
</dbReference>
<dbReference type="Gene3D" id="3.30.559.30">
    <property type="entry name" value="Nonribosomal peptide synthetase, condensation domain"/>
    <property type="match status" value="1"/>
</dbReference>
<dbReference type="EMBL" id="JADOUF010000001">
    <property type="protein sequence ID" value="MBG6135107.1"/>
    <property type="molecule type" value="Genomic_DNA"/>
</dbReference>
<accession>A0A8J7KVB5</accession>
<dbReference type="Pfam" id="PF00668">
    <property type="entry name" value="Condensation"/>
    <property type="match status" value="1"/>
</dbReference>
<keyword evidence="3" id="KW-1185">Reference proteome</keyword>
<dbReference type="InterPro" id="IPR001242">
    <property type="entry name" value="Condensation_dom"/>
</dbReference>
<dbReference type="AlphaFoldDB" id="A0A8J7KVB5"/>
<protein>
    <recommendedName>
        <fullName evidence="1">Condensation domain-containing protein</fullName>
    </recommendedName>
</protein>
<sequence length="450" mass="49311">MPGIQPLSSGQEALWLLYGLAPDGVAYNDAGAALMSPAPDLAVLQRAVRALAERHDLLCSRFIEVDGEPRREIGGPDSLRLEVHDVPDLDDEALLDLVRATIKVPYRLEETGPFRFVMWRRADDAILMVGSHHIATDAQSNWLLWRDLLEFYWAFSAGREPELAPLTVTYADHVAHEQNLLDSPRRAAGEAYWTAAVADATAGELPTDRPRPAKRSYVGDAHTRRIPDALVPRIKAAASAAGVTPFAYLLGVFQSLVFRYSGQTDFVIGCPASTRRRGGMREVVGYFVNPLLLRSRFSSDTTFADAIAAAGTTVSGGMAHASYPTSLLGGQRFNICFTMVSAGKMTGYLDRIAAGETVEHEGFRLRTLDVPHLEGQFDLTVEITQSTDSLIAAFRYDTDLFDRATIERFVGHFLRLTEVAVSTPDVRVSRASLVDDAERQRLLAMATGSA</sequence>
<comment type="caution">
    <text evidence="2">The sequence shown here is derived from an EMBL/GenBank/DDBJ whole genome shotgun (WGS) entry which is preliminary data.</text>
</comment>
<dbReference type="GO" id="GO:0031177">
    <property type="term" value="F:phosphopantetheine binding"/>
    <property type="evidence" value="ECO:0007669"/>
    <property type="project" value="TreeGrafter"/>
</dbReference>
<name>A0A8J7KVB5_9ACTN</name>
<dbReference type="GO" id="GO:0008610">
    <property type="term" value="P:lipid biosynthetic process"/>
    <property type="evidence" value="ECO:0007669"/>
    <property type="project" value="UniProtKB-ARBA"/>
</dbReference>
<dbReference type="PANTHER" id="PTHR45527">
    <property type="entry name" value="NONRIBOSOMAL PEPTIDE SYNTHETASE"/>
    <property type="match status" value="1"/>
</dbReference>
<dbReference type="GO" id="GO:0005829">
    <property type="term" value="C:cytosol"/>
    <property type="evidence" value="ECO:0007669"/>
    <property type="project" value="TreeGrafter"/>
</dbReference>
<dbReference type="CDD" id="cd19531">
    <property type="entry name" value="LCL_NRPS-like"/>
    <property type="match status" value="1"/>
</dbReference>
<dbReference type="GO" id="GO:0009239">
    <property type="term" value="P:enterobactin biosynthetic process"/>
    <property type="evidence" value="ECO:0007669"/>
    <property type="project" value="TreeGrafter"/>
</dbReference>
<proteinExistence type="predicted"/>
<dbReference type="Proteomes" id="UP000622552">
    <property type="component" value="Unassembled WGS sequence"/>
</dbReference>
<feature type="domain" description="Condensation" evidence="1">
    <location>
        <begin position="4"/>
        <end position="443"/>
    </location>
</feature>
<reference evidence="2" key="1">
    <citation type="submission" date="2020-11" db="EMBL/GenBank/DDBJ databases">
        <title>Sequencing the genomes of 1000 actinobacteria strains.</title>
        <authorList>
            <person name="Klenk H.-P."/>
        </authorList>
    </citation>
    <scope>NUCLEOTIDE SEQUENCE</scope>
    <source>
        <strain evidence="2">DSM 45356</strain>
    </source>
</reference>
<evidence type="ECO:0000259" key="1">
    <source>
        <dbReference type="Pfam" id="PF00668"/>
    </source>
</evidence>
<evidence type="ECO:0000313" key="3">
    <source>
        <dbReference type="Proteomes" id="UP000622552"/>
    </source>
</evidence>
<dbReference type="GO" id="GO:0043041">
    <property type="term" value="P:amino acid activation for nonribosomal peptide biosynthetic process"/>
    <property type="evidence" value="ECO:0007669"/>
    <property type="project" value="TreeGrafter"/>
</dbReference>
<dbReference type="Gene3D" id="3.30.559.10">
    <property type="entry name" value="Chloramphenicol acetyltransferase-like domain"/>
    <property type="match status" value="1"/>
</dbReference>
<evidence type="ECO:0000313" key="2">
    <source>
        <dbReference type="EMBL" id="MBG6135107.1"/>
    </source>
</evidence>
<dbReference type="PANTHER" id="PTHR45527:SF1">
    <property type="entry name" value="FATTY ACID SYNTHASE"/>
    <property type="match status" value="1"/>
</dbReference>
<organism evidence="2 3">
    <name type="scientific">Longispora fulva</name>
    <dbReference type="NCBI Taxonomy" id="619741"/>
    <lineage>
        <taxon>Bacteria</taxon>
        <taxon>Bacillati</taxon>
        <taxon>Actinomycetota</taxon>
        <taxon>Actinomycetes</taxon>
        <taxon>Micromonosporales</taxon>
        <taxon>Micromonosporaceae</taxon>
        <taxon>Longispora</taxon>
    </lineage>
</organism>
<dbReference type="GO" id="GO:0047527">
    <property type="term" value="F:2,3-dihydroxybenzoate-serine ligase activity"/>
    <property type="evidence" value="ECO:0007669"/>
    <property type="project" value="TreeGrafter"/>
</dbReference>